<keyword evidence="3" id="KW-0804">Transcription</keyword>
<protein>
    <recommendedName>
        <fullName evidence="6">Vps72/YL1 C-terminal domain-containing protein</fullName>
    </recommendedName>
</protein>
<feature type="compositionally biased region" description="Basic residues" evidence="5">
    <location>
        <begin position="38"/>
        <end position="49"/>
    </location>
</feature>
<dbReference type="GO" id="GO:0034080">
    <property type="term" value="P:CENP-A containing chromatin assembly"/>
    <property type="evidence" value="ECO:0007669"/>
    <property type="project" value="EnsemblFungi"/>
</dbReference>
<evidence type="ECO:0000259" key="6">
    <source>
        <dbReference type="SMART" id="SM00993"/>
    </source>
</evidence>
<name>G8BUN4_TETPH</name>
<comment type="subcellular location">
    <subcellularLocation>
        <location evidence="1">Nucleus</location>
    </subcellularLocation>
</comment>
<dbReference type="OrthoDB" id="49520at2759"/>
<sequence length="140" mass="15930">MIGLNKSGPNPEQEARMEFLRSVSAQNAIQLPSPFKKANYKKPGRRYKSSKQLTSEELKRLNNVEGNPPHKVTYFNVSAPPSLKPTKKYCDITGLPTSYKSPTNSIRYYNSEIYQVIVKPMTTGVDQQYLKLRGDDFVLK</sequence>
<dbReference type="GO" id="GO:0006338">
    <property type="term" value="P:chromatin remodeling"/>
    <property type="evidence" value="ECO:0007669"/>
    <property type="project" value="EnsemblFungi"/>
</dbReference>
<feature type="domain" description="Vps72/YL1 C-terminal" evidence="6">
    <location>
        <begin position="88"/>
        <end position="117"/>
    </location>
</feature>
<evidence type="ECO:0000256" key="3">
    <source>
        <dbReference type="ARBA" id="ARBA00023163"/>
    </source>
</evidence>
<evidence type="ECO:0000313" key="7">
    <source>
        <dbReference type="EMBL" id="CCE63820.1"/>
    </source>
</evidence>
<keyword evidence="8" id="KW-1185">Reference proteome</keyword>
<dbReference type="SMART" id="SM00993">
    <property type="entry name" value="YL1_C"/>
    <property type="match status" value="1"/>
</dbReference>
<evidence type="ECO:0000256" key="5">
    <source>
        <dbReference type="SAM" id="MobiDB-lite"/>
    </source>
</evidence>
<organism evidence="7 8">
    <name type="scientific">Tetrapisispora phaffii (strain ATCC 24235 / CBS 4417 / NBRC 1672 / NRRL Y-8282 / UCD 70-5)</name>
    <name type="common">Yeast</name>
    <name type="synonym">Fabospora phaffii</name>
    <dbReference type="NCBI Taxonomy" id="1071381"/>
    <lineage>
        <taxon>Eukaryota</taxon>
        <taxon>Fungi</taxon>
        <taxon>Dikarya</taxon>
        <taxon>Ascomycota</taxon>
        <taxon>Saccharomycotina</taxon>
        <taxon>Saccharomycetes</taxon>
        <taxon>Saccharomycetales</taxon>
        <taxon>Saccharomycetaceae</taxon>
        <taxon>Tetrapisispora</taxon>
    </lineage>
</organism>
<evidence type="ECO:0000256" key="4">
    <source>
        <dbReference type="ARBA" id="ARBA00023242"/>
    </source>
</evidence>
<dbReference type="GO" id="GO:0031011">
    <property type="term" value="C:Ino80 complex"/>
    <property type="evidence" value="ECO:0007669"/>
    <property type="project" value="EnsemblFungi"/>
</dbReference>
<dbReference type="HOGENOM" id="CLU_071116_2_1_1"/>
<reference evidence="7 8" key="1">
    <citation type="journal article" date="2011" name="Proc. Natl. Acad. Sci. U.S.A.">
        <title>Evolutionary erosion of yeast sex chromosomes by mating-type switching accidents.</title>
        <authorList>
            <person name="Gordon J.L."/>
            <person name="Armisen D."/>
            <person name="Proux-Wera E."/>
            <person name="Oheigeartaigh S.S."/>
            <person name="Byrne K.P."/>
            <person name="Wolfe K.H."/>
        </authorList>
    </citation>
    <scope>NUCLEOTIDE SEQUENCE [LARGE SCALE GENOMIC DNA]</scope>
    <source>
        <strain evidence="8">ATCC 24235 / CBS 4417 / NBRC 1672 / NRRL Y-8282 / UCD 70-5</strain>
    </source>
</reference>
<dbReference type="Proteomes" id="UP000005666">
    <property type="component" value="Chromosome 6"/>
</dbReference>
<dbReference type="Pfam" id="PF08265">
    <property type="entry name" value="YL1_C"/>
    <property type="match status" value="1"/>
</dbReference>
<dbReference type="InterPro" id="IPR029525">
    <property type="entry name" value="INO80C/Ies6"/>
</dbReference>
<dbReference type="AlphaFoldDB" id="G8BUN4"/>
<dbReference type="InterPro" id="IPR013272">
    <property type="entry name" value="Vps72/YL1_C"/>
</dbReference>
<dbReference type="KEGG" id="tpf:TPHA_0F03390"/>
<dbReference type="PANTHER" id="PTHR31200">
    <property type="entry name" value="INO80 COMPLEX SUBUNIT C"/>
    <property type="match status" value="1"/>
</dbReference>
<dbReference type="STRING" id="1071381.G8BUN4"/>
<dbReference type="PANTHER" id="PTHR31200:SF1">
    <property type="entry name" value="INO80 COMPLEX SUBUNIT C"/>
    <property type="match status" value="1"/>
</dbReference>
<gene>
    <name evidence="7" type="primary">TPHA0F03390</name>
    <name evidence="7" type="ordered locus">TPHA_0F03390</name>
</gene>
<dbReference type="eggNOG" id="KOG4137">
    <property type="taxonomic scope" value="Eukaryota"/>
</dbReference>
<dbReference type="RefSeq" id="XP_003686254.1">
    <property type="nucleotide sequence ID" value="XM_003686206.1"/>
</dbReference>
<keyword evidence="2" id="KW-0805">Transcription regulation</keyword>
<keyword evidence="4" id="KW-0539">Nucleus</keyword>
<dbReference type="EMBL" id="HE612861">
    <property type="protein sequence ID" value="CCE63820.1"/>
    <property type="molecule type" value="Genomic_DNA"/>
</dbReference>
<evidence type="ECO:0000256" key="2">
    <source>
        <dbReference type="ARBA" id="ARBA00023015"/>
    </source>
</evidence>
<dbReference type="GeneID" id="11535643"/>
<dbReference type="OMA" id="VIKPMAP"/>
<accession>G8BUN4</accession>
<proteinExistence type="predicted"/>
<evidence type="ECO:0000256" key="1">
    <source>
        <dbReference type="ARBA" id="ARBA00004123"/>
    </source>
</evidence>
<evidence type="ECO:0000313" key="8">
    <source>
        <dbReference type="Proteomes" id="UP000005666"/>
    </source>
</evidence>
<feature type="region of interest" description="Disordered" evidence="5">
    <location>
        <begin position="34"/>
        <end position="55"/>
    </location>
</feature>